<feature type="region of interest" description="Disordered" evidence="1">
    <location>
        <begin position="310"/>
        <end position="334"/>
    </location>
</feature>
<name>A0A1I6D9D3_9PSEU</name>
<dbReference type="NCBIfam" id="NF047509">
    <property type="entry name" value="Rv3131_FMN_oxido"/>
    <property type="match status" value="1"/>
</dbReference>
<evidence type="ECO:0000313" key="3">
    <source>
        <dbReference type="EMBL" id="SFR02059.1"/>
    </source>
</evidence>
<gene>
    <name evidence="3" type="ORF">SAMN04488564_10241</name>
</gene>
<dbReference type="InterPro" id="IPR000415">
    <property type="entry name" value="Nitroreductase-like"/>
</dbReference>
<dbReference type="RefSeq" id="WP_093588653.1">
    <property type="nucleotide sequence ID" value="NZ_FOYL01000002.1"/>
</dbReference>
<dbReference type="PANTHER" id="PTHR23026">
    <property type="entry name" value="NADPH NITROREDUCTASE"/>
    <property type="match status" value="1"/>
</dbReference>
<dbReference type="AlphaFoldDB" id="A0A1I6D9D3"/>
<sequence length="334" mass="36069">MDRGQPDEVAVRAAVSLACRAPSVHNSQPWRWKLDERGLHLYADWSRSLPATDPHGADLIMSCGAALHHVRVGFASLGWRAIVHRLPDPGEADHLAAIEFDEQEPTASDVALAAAIPRRRTDRRAYSSWSVPRGLLEPLVDRASAEGVLAREVIDPSERHHLLSAITEAAVAQEADPEYRSEVHTWSGTRMGSTEGVPAANIPSGEHRYGDVQVRGFPSGELPQPEGSRLADDAGTLFVLSTSSDDTLSRLRAGEATSAVLLEATSAGLAACPLSQPLEVKHTKELVRDHVLGDSMSPQMVLRIGWAALNADPLPPTPRRPTSDVFDDLTREGA</sequence>
<protein>
    <submittedName>
        <fullName evidence="3">Nitroreductase family protein</fullName>
    </submittedName>
</protein>
<evidence type="ECO:0000313" key="4">
    <source>
        <dbReference type="Proteomes" id="UP000198583"/>
    </source>
</evidence>
<dbReference type="SUPFAM" id="SSF55469">
    <property type="entry name" value="FMN-dependent nitroreductase-like"/>
    <property type="match status" value="1"/>
</dbReference>
<accession>A0A1I6D9D3</accession>
<dbReference type="EMBL" id="FOYL01000002">
    <property type="protein sequence ID" value="SFR02059.1"/>
    <property type="molecule type" value="Genomic_DNA"/>
</dbReference>
<dbReference type="PANTHER" id="PTHR23026:SF123">
    <property type="entry name" value="NAD(P)H NITROREDUCTASE RV3131-RELATED"/>
    <property type="match status" value="1"/>
</dbReference>
<dbReference type="Gene3D" id="3.40.109.10">
    <property type="entry name" value="NADH Oxidase"/>
    <property type="match status" value="1"/>
</dbReference>
<proteinExistence type="predicted"/>
<dbReference type="GO" id="GO:0016491">
    <property type="term" value="F:oxidoreductase activity"/>
    <property type="evidence" value="ECO:0007669"/>
    <property type="project" value="InterPro"/>
</dbReference>
<organism evidence="3 4">
    <name type="scientific">Lentzea waywayandensis</name>
    <dbReference type="NCBI Taxonomy" id="84724"/>
    <lineage>
        <taxon>Bacteria</taxon>
        <taxon>Bacillati</taxon>
        <taxon>Actinomycetota</taxon>
        <taxon>Actinomycetes</taxon>
        <taxon>Pseudonocardiales</taxon>
        <taxon>Pseudonocardiaceae</taxon>
        <taxon>Lentzea</taxon>
    </lineage>
</organism>
<dbReference type="Pfam" id="PF00881">
    <property type="entry name" value="Nitroreductase"/>
    <property type="match status" value="1"/>
</dbReference>
<dbReference type="Proteomes" id="UP000198583">
    <property type="component" value="Unassembled WGS sequence"/>
</dbReference>
<dbReference type="STRING" id="84724.SAMN04488564_10241"/>
<evidence type="ECO:0000256" key="1">
    <source>
        <dbReference type="SAM" id="MobiDB-lite"/>
    </source>
</evidence>
<dbReference type="InterPro" id="IPR029479">
    <property type="entry name" value="Nitroreductase"/>
</dbReference>
<feature type="domain" description="Nitroreductase" evidence="2">
    <location>
        <begin position="119"/>
        <end position="305"/>
    </location>
</feature>
<dbReference type="OrthoDB" id="8156917at2"/>
<reference evidence="4" key="1">
    <citation type="submission" date="2016-10" db="EMBL/GenBank/DDBJ databases">
        <authorList>
            <person name="Varghese N."/>
            <person name="Submissions S."/>
        </authorList>
    </citation>
    <scope>NUCLEOTIDE SEQUENCE [LARGE SCALE GENOMIC DNA]</scope>
    <source>
        <strain evidence="4">DSM 44232</strain>
    </source>
</reference>
<keyword evidence="4" id="KW-1185">Reference proteome</keyword>
<evidence type="ECO:0000259" key="2">
    <source>
        <dbReference type="Pfam" id="PF00881"/>
    </source>
</evidence>
<dbReference type="InterPro" id="IPR050627">
    <property type="entry name" value="Nitroreductase/BluB"/>
</dbReference>